<sequence>MFDCVEGADRAATLQCLAANSFDRGASAAELVVHRNTLLYRPRSAEPVDQNLVYLAALWTRINPPSTAVVE</sequence>
<name>A0ABX3SWD4_MYCMA</name>
<evidence type="ECO:0000259" key="1">
    <source>
        <dbReference type="Pfam" id="PF13556"/>
    </source>
</evidence>
<reference evidence="2 3" key="1">
    <citation type="submission" date="2017-02" db="EMBL/GenBank/DDBJ databases">
        <title>The new phylogeny of genus Mycobacterium.</title>
        <authorList>
            <person name="Tortoli E."/>
            <person name="Trovato A."/>
            <person name="Cirillo D.M."/>
        </authorList>
    </citation>
    <scope>NUCLEOTIDE SEQUENCE [LARGE SCALE GENOMIC DNA]</scope>
    <source>
        <strain evidence="2 3">IP1130001</strain>
    </source>
</reference>
<dbReference type="InterPro" id="IPR042070">
    <property type="entry name" value="PucR_C-HTH_sf"/>
</dbReference>
<gene>
    <name evidence="2" type="ORF">BST29_01805</name>
</gene>
<dbReference type="RefSeq" id="WP_071509760.1">
    <property type="nucleotide sequence ID" value="NZ_CP060015.1"/>
</dbReference>
<organism evidence="2 3">
    <name type="scientific">Mycobacterium malmoense</name>
    <dbReference type="NCBI Taxonomy" id="1780"/>
    <lineage>
        <taxon>Bacteria</taxon>
        <taxon>Bacillati</taxon>
        <taxon>Actinomycetota</taxon>
        <taxon>Actinomycetes</taxon>
        <taxon>Mycobacteriales</taxon>
        <taxon>Mycobacteriaceae</taxon>
        <taxon>Mycobacterium</taxon>
    </lineage>
</organism>
<dbReference type="Proteomes" id="UP000243140">
    <property type="component" value="Unassembled WGS sequence"/>
</dbReference>
<feature type="domain" description="PucR C-terminal helix-turn-helix" evidence="1">
    <location>
        <begin position="12"/>
        <end position="41"/>
    </location>
</feature>
<dbReference type="InterPro" id="IPR025736">
    <property type="entry name" value="PucR_C-HTH_dom"/>
</dbReference>
<comment type="caution">
    <text evidence="2">The sequence shown here is derived from an EMBL/GenBank/DDBJ whole genome shotgun (WGS) entry which is preliminary data.</text>
</comment>
<dbReference type="EMBL" id="MVHV01000002">
    <property type="protein sequence ID" value="ORA84959.1"/>
    <property type="molecule type" value="Genomic_DNA"/>
</dbReference>
<evidence type="ECO:0000313" key="3">
    <source>
        <dbReference type="Proteomes" id="UP000243140"/>
    </source>
</evidence>
<accession>A0ABX3SWD4</accession>
<evidence type="ECO:0000313" key="2">
    <source>
        <dbReference type="EMBL" id="ORA84959.1"/>
    </source>
</evidence>
<proteinExistence type="predicted"/>
<keyword evidence="3" id="KW-1185">Reference proteome</keyword>
<dbReference type="Gene3D" id="1.10.10.2840">
    <property type="entry name" value="PucR C-terminal helix-turn-helix domain"/>
    <property type="match status" value="1"/>
</dbReference>
<dbReference type="Pfam" id="PF13556">
    <property type="entry name" value="HTH_30"/>
    <property type="match status" value="1"/>
</dbReference>
<protein>
    <recommendedName>
        <fullName evidence="1">PucR C-terminal helix-turn-helix domain-containing protein</fullName>
    </recommendedName>
</protein>